<evidence type="ECO:0000313" key="9">
    <source>
        <dbReference type="Proteomes" id="UP000437931"/>
    </source>
</evidence>
<keyword evidence="3 6" id="KW-0812">Transmembrane</keyword>
<feature type="transmembrane region" description="Helical" evidence="6">
    <location>
        <begin position="70"/>
        <end position="91"/>
    </location>
</feature>
<feature type="transmembrane region" description="Helical" evidence="6">
    <location>
        <begin position="112"/>
        <end position="138"/>
    </location>
</feature>
<dbReference type="Proteomes" id="UP000439314">
    <property type="component" value="Unassembled WGS sequence"/>
</dbReference>
<keyword evidence="2" id="KW-1003">Cell membrane</keyword>
<dbReference type="PANTHER" id="PTHR30086:SF20">
    <property type="entry name" value="ARGININE EXPORTER PROTEIN ARGO-RELATED"/>
    <property type="match status" value="1"/>
</dbReference>
<dbReference type="EMBL" id="WJPM01000019">
    <property type="protein sequence ID" value="MRH76555.1"/>
    <property type="molecule type" value="Genomic_DNA"/>
</dbReference>
<comment type="subcellular location">
    <subcellularLocation>
        <location evidence="1">Cell membrane</location>
        <topology evidence="1">Multi-pass membrane protein</topology>
    </subcellularLocation>
</comment>
<evidence type="ECO:0000256" key="3">
    <source>
        <dbReference type="ARBA" id="ARBA00022692"/>
    </source>
</evidence>
<evidence type="ECO:0000256" key="1">
    <source>
        <dbReference type="ARBA" id="ARBA00004651"/>
    </source>
</evidence>
<evidence type="ECO:0000256" key="5">
    <source>
        <dbReference type="ARBA" id="ARBA00023136"/>
    </source>
</evidence>
<keyword evidence="9" id="KW-1185">Reference proteome</keyword>
<organism evidence="7 10">
    <name type="scientific">Xanthomonas sontii</name>
    <dbReference type="NCBI Taxonomy" id="2650745"/>
    <lineage>
        <taxon>Bacteria</taxon>
        <taxon>Pseudomonadati</taxon>
        <taxon>Pseudomonadota</taxon>
        <taxon>Gammaproteobacteria</taxon>
        <taxon>Lysobacterales</taxon>
        <taxon>Lysobacteraceae</taxon>
        <taxon>Xanthomonas</taxon>
    </lineage>
</organism>
<dbReference type="AlphaFoldDB" id="A0A6N7QCV2"/>
<keyword evidence="5 6" id="KW-0472">Membrane</keyword>
<dbReference type="PANTHER" id="PTHR30086">
    <property type="entry name" value="ARGININE EXPORTER PROTEIN ARGO"/>
    <property type="match status" value="1"/>
</dbReference>
<evidence type="ECO:0000256" key="2">
    <source>
        <dbReference type="ARBA" id="ARBA00022475"/>
    </source>
</evidence>
<reference evidence="9 10" key="1">
    <citation type="submission" date="2019-11" db="EMBL/GenBank/DDBJ databases">
        <title>First report of rice panicle blight caused by Xanthomonas sp. in Iran.</title>
        <authorList>
            <person name="Mirghasempour S.A."/>
            <person name="Huang S."/>
            <person name="Brady C.L."/>
            <person name="Studholme D.J."/>
        </authorList>
    </citation>
    <scope>NUCLEOTIDE SEQUENCE [LARGE SCALE GENOMIC DNA]</scope>
    <source>
        <strain evidence="7 10">ASD011</strain>
        <strain evidence="9">SAM114</strain>
    </source>
</reference>
<evidence type="ECO:0000256" key="4">
    <source>
        <dbReference type="ARBA" id="ARBA00022989"/>
    </source>
</evidence>
<evidence type="ECO:0000313" key="7">
    <source>
        <dbReference type="EMBL" id="MRH02223.1"/>
    </source>
</evidence>
<comment type="caution">
    <text evidence="7">The sequence shown here is derived from an EMBL/GenBank/DDBJ whole genome shotgun (WGS) entry which is preliminary data.</text>
</comment>
<dbReference type="RefSeq" id="WP_199286315.1">
    <property type="nucleotide sequence ID" value="NZ_WJPM01000019.1"/>
</dbReference>
<evidence type="ECO:0000313" key="8">
    <source>
        <dbReference type="EMBL" id="MRH76555.1"/>
    </source>
</evidence>
<name>A0A6N7QCV2_9XANT</name>
<dbReference type="Pfam" id="PF01810">
    <property type="entry name" value="LysE"/>
    <property type="match status" value="1"/>
</dbReference>
<proteinExistence type="predicted"/>
<gene>
    <name evidence="7" type="ORF">GIY21_18140</name>
    <name evidence="8" type="ORF">GIY22_18155</name>
</gene>
<dbReference type="EMBL" id="WJPN01000019">
    <property type="protein sequence ID" value="MRH02223.1"/>
    <property type="molecule type" value="Genomic_DNA"/>
</dbReference>
<evidence type="ECO:0000256" key="6">
    <source>
        <dbReference type="SAM" id="Phobius"/>
    </source>
</evidence>
<dbReference type="InterPro" id="IPR001123">
    <property type="entry name" value="LeuE-type"/>
</dbReference>
<dbReference type="Proteomes" id="UP000437931">
    <property type="component" value="Unassembled WGS sequence"/>
</dbReference>
<sequence length="205" mass="21352">MTGASLLAIAGVLTLGAISPGASFLLVARLAVGRSRAAGLAAALGMGVGCALFALAALFGLQALLERVPALHRAVSVAGAAYLLWLAWRAWRTPVSLAAIAPEQQVPAVRSAFVMGLLTQLGNPQTALVFAGLFAALLPAQRVPVEYVALPSLAFAIDAAWFALVAGLLSAPAPRRWWSRARRPLDRLSAVLMSGLGLRLLWRAV</sequence>
<accession>A0A6N7QCV2</accession>
<evidence type="ECO:0000313" key="10">
    <source>
        <dbReference type="Proteomes" id="UP000439314"/>
    </source>
</evidence>
<protein>
    <submittedName>
        <fullName evidence="7">LysE family translocator</fullName>
    </submittedName>
</protein>
<dbReference type="GO" id="GO:0005886">
    <property type="term" value="C:plasma membrane"/>
    <property type="evidence" value="ECO:0007669"/>
    <property type="project" value="UniProtKB-SubCell"/>
</dbReference>
<reference evidence="8" key="2">
    <citation type="journal article" date="2020" name="Plant Dis.">
        <title>A Grain Rot of Rice in Iran Caused by a Xanthomonas Strain Closely Related to X. sacchari.</title>
        <authorList>
            <person name="Mirghasempour S.A."/>
            <person name="Huang S."/>
            <person name="Studholme D.J."/>
            <person name="Brady C.L."/>
        </authorList>
    </citation>
    <scope>NUCLEOTIDE SEQUENCE</scope>
    <source>
        <strain evidence="8">SAM114</strain>
    </source>
</reference>
<keyword evidence="4 6" id="KW-1133">Transmembrane helix</keyword>
<feature type="transmembrane region" description="Helical" evidence="6">
    <location>
        <begin position="6"/>
        <end position="28"/>
    </location>
</feature>
<feature type="transmembrane region" description="Helical" evidence="6">
    <location>
        <begin position="150"/>
        <end position="173"/>
    </location>
</feature>
<dbReference type="GO" id="GO:0015171">
    <property type="term" value="F:amino acid transmembrane transporter activity"/>
    <property type="evidence" value="ECO:0007669"/>
    <property type="project" value="TreeGrafter"/>
</dbReference>
<feature type="transmembrane region" description="Helical" evidence="6">
    <location>
        <begin position="40"/>
        <end position="64"/>
    </location>
</feature>